<sequence>MFERFTDDARRVVTRSCAHSERTGARTVTEEHLLLALLDQRGTRTAFAFAALGVADRRASVEDALRTARRRGGLSPADARALAGLGIDVDEVVANAEAAHGRGALDPGSPGRFRAARRRWTSHRPFSPAAKAALEKSLRIALGRGDRSIGGEHVLLALTTGPGVVAEVLADHGATYTALERVMFGRPVGDGDGDGTEGAGGPG</sequence>
<proteinExistence type="predicted"/>
<feature type="domain" description="Clp R" evidence="2">
    <location>
        <begin position="2"/>
        <end position="190"/>
    </location>
</feature>
<organism evidence="3 4">
    <name type="scientific">Streptomyces qinzhouensis</name>
    <dbReference type="NCBI Taxonomy" id="2599401"/>
    <lineage>
        <taxon>Bacteria</taxon>
        <taxon>Bacillati</taxon>
        <taxon>Actinomycetota</taxon>
        <taxon>Actinomycetes</taxon>
        <taxon>Kitasatosporales</taxon>
        <taxon>Streptomycetaceae</taxon>
        <taxon>Streptomyces</taxon>
    </lineage>
</organism>
<evidence type="ECO:0000259" key="2">
    <source>
        <dbReference type="PROSITE" id="PS51903"/>
    </source>
</evidence>
<reference evidence="3 4" key="1">
    <citation type="submission" date="2019-07" db="EMBL/GenBank/DDBJ databases">
        <authorList>
            <person name="Zhu P."/>
        </authorList>
    </citation>
    <scope>NUCLEOTIDE SEQUENCE [LARGE SCALE GENOMIC DNA]</scope>
    <source>
        <strain evidence="3 4">SSL-25</strain>
    </source>
</reference>
<dbReference type="InterPro" id="IPR036628">
    <property type="entry name" value="Clp_N_dom_sf"/>
</dbReference>
<evidence type="ECO:0000313" key="4">
    <source>
        <dbReference type="Proteomes" id="UP000320580"/>
    </source>
</evidence>
<dbReference type="KEGG" id="sqz:FQU76_23410"/>
<dbReference type="EMBL" id="CP042266">
    <property type="protein sequence ID" value="QDY81246.1"/>
    <property type="molecule type" value="Genomic_DNA"/>
</dbReference>
<dbReference type="OrthoDB" id="3628183at2"/>
<name>A0A5B8JI92_9ACTN</name>
<keyword evidence="1" id="KW-0677">Repeat</keyword>
<dbReference type="Gene3D" id="1.10.1780.10">
    <property type="entry name" value="Clp, N-terminal domain"/>
    <property type="match status" value="1"/>
</dbReference>
<dbReference type="Pfam" id="PF02861">
    <property type="entry name" value="Clp_N"/>
    <property type="match status" value="2"/>
</dbReference>
<accession>A0A5B8JI92</accession>
<dbReference type="PROSITE" id="PS51903">
    <property type="entry name" value="CLP_R"/>
    <property type="match status" value="1"/>
</dbReference>
<evidence type="ECO:0000256" key="1">
    <source>
        <dbReference type="PROSITE-ProRule" id="PRU01251"/>
    </source>
</evidence>
<dbReference type="Proteomes" id="UP000320580">
    <property type="component" value="Chromosome"/>
</dbReference>
<gene>
    <name evidence="3" type="ORF">FQU76_23410</name>
</gene>
<dbReference type="AlphaFoldDB" id="A0A5B8JI92"/>
<dbReference type="SUPFAM" id="SSF81923">
    <property type="entry name" value="Double Clp-N motif"/>
    <property type="match status" value="2"/>
</dbReference>
<protein>
    <submittedName>
        <fullName evidence="3">Peptidase</fullName>
    </submittedName>
</protein>
<evidence type="ECO:0000313" key="3">
    <source>
        <dbReference type="EMBL" id="QDY81246.1"/>
    </source>
</evidence>
<dbReference type="InterPro" id="IPR004176">
    <property type="entry name" value="Clp_R_N"/>
</dbReference>
<keyword evidence="4" id="KW-1185">Reference proteome</keyword>
<dbReference type="RefSeq" id="WP_146484542.1">
    <property type="nucleotide sequence ID" value="NZ_CP042266.1"/>
</dbReference>